<dbReference type="RefSeq" id="WP_203354394.1">
    <property type="nucleotide sequence ID" value="NZ_CP069127.1"/>
</dbReference>
<name>A0ABX7FM56_BRECH</name>
<dbReference type="EMBL" id="CP069127">
    <property type="protein sequence ID" value="QRG67336.1"/>
    <property type="molecule type" value="Genomic_DNA"/>
</dbReference>
<gene>
    <name evidence="1" type="ORF">JNE38_28510</name>
</gene>
<keyword evidence="2" id="KW-1185">Reference proteome</keyword>
<reference evidence="1 2" key="1">
    <citation type="submission" date="2021-01" db="EMBL/GenBank/DDBJ databases">
        <title>Identification of strong promoters based on the transcriptome of Brevibacillus choshinensis.</title>
        <authorList>
            <person name="Yao D."/>
            <person name="Zhang K."/>
            <person name="Wu J."/>
        </authorList>
    </citation>
    <scope>NUCLEOTIDE SEQUENCE [LARGE SCALE GENOMIC DNA]</scope>
    <source>
        <strain evidence="1 2">HPD31-SP3</strain>
    </source>
</reference>
<evidence type="ECO:0000313" key="1">
    <source>
        <dbReference type="EMBL" id="QRG67336.1"/>
    </source>
</evidence>
<protein>
    <submittedName>
        <fullName evidence="1">Uncharacterized protein</fullName>
    </submittedName>
</protein>
<proteinExistence type="predicted"/>
<sequence length="56" mass="6266">MELLVSNAEIESLLVWPKGKASVYIERGILGAPFQTLKCGRLFKLSSIFEIAKQKN</sequence>
<dbReference type="Proteomes" id="UP000596248">
    <property type="component" value="Chromosome"/>
</dbReference>
<evidence type="ECO:0000313" key="2">
    <source>
        <dbReference type="Proteomes" id="UP000596248"/>
    </source>
</evidence>
<organism evidence="1 2">
    <name type="scientific">Brevibacillus choshinensis</name>
    <dbReference type="NCBI Taxonomy" id="54911"/>
    <lineage>
        <taxon>Bacteria</taxon>
        <taxon>Bacillati</taxon>
        <taxon>Bacillota</taxon>
        <taxon>Bacilli</taxon>
        <taxon>Bacillales</taxon>
        <taxon>Paenibacillaceae</taxon>
        <taxon>Brevibacillus</taxon>
    </lineage>
</organism>
<accession>A0ABX7FM56</accession>